<evidence type="ECO:0000313" key="2">
    <source>
        <dbReference type="Proteomes" id="UP001177021"/>
    </source>
</evidence>
<organism evidence="1 2">
    <name type="scientific">Trifolium pratense</name>
    <name type="common">Red clover</name>
    <dbReference type="NCBI Taxonomy" id="57577"/>
    <lineage>
        <taxon>Eukaryota</taxon>
        <taxon>Viridiplantae</taxon>
        <taxon>Streptophyta</taxon>
        <taxon>Embryophyta</taxon>
        <taxon>Tracheophyta</taxon>
        <taxon>Spermatophyta</taxon>
        <taxon>Magnoliopsida</taxon>
        <taxon>eudicotyledons</taxon>
        <taxon>Gunneridae</taxon>
        <taxon>Pentapetalae</taxon>
        <taxon>rosids</taxon>
        <taxon>fabids</taxon>
        <taxon>Fabales</taxon>
        <taxon>Fabaceae</taxon>
        <taxon>Papilionoideae</taxon>
        <taxon>50 kb inversion clade</taxon>
        <taxon>NPAAA clade</taxon>
        <taxon>Hologalegina</taxon>
        <taxon>IRL clade</taxon>
        <taxon>Trifolieae</taxon>
        <taxon>Trifolium</taxon>
    </lineage>
</organism>
<dbReference type="EMBL" id="CASHSV030000311">
    <property type="protein sequence ID" value="CAJ2658204.1"/>
    <property type="molecule type" value="Genomic_DNA"/>
</dbReference>
<evidence type="ECO:0000313" key="1">
    <source>
        <dbReference type="EMBL" id="CAJ2658204.1"/>
    </source>
</evidence>
<sequence>MKMVASEEVQLVQPDVVVLEIDHLQNQLTEKVNELAACQGEIKSLRATEAQKDKAIEENLEIKKLTDEKKDALAAQYAAEAALRRLHTDEKEDDFYPFESVITPLEAEIKMYRNEITALQEDKKALERITKSKESALLEAERILRSALERALIVEEVQNENFDLKRQIEICQEENKILEKSHRQKIIEVEKLSQTIHELEELILSNGANANVIRDYERQVNELQEEKRTLERELARVKVSANRIATAVANEWKDENDKVMPVRQWLEERRIMQAEMQRLKEKLAISERTAKAESQLKDKLKLRLKTLEEGLKKFPFNSNVFSGTPTADKSNILSFVTNNSGLRNRSTSQPRGSTVGSTLFQKKNIKGNIDGIAGNRKPGSITKMKYSSTENVLKKGIWASRNKFSDSGEKENEMQVITGMNLNKFDGEREAGNVKTSVDVDEDSKSNNCNDFGSNDVVSGFLYDKLQKEVINLRKSCETKDSSLSTKDDEIKMLTKKVDALTKAMEIEWKKMKREAAAREKEIASTKSDDKRKSRNSNFSKRVMKEH</sequence>
<proteinExistence type="predicted"/>
<comment type="caution">
    <text evidence="1">The sequence shown here is derived from an EMBL/GenBank/DDBJ whole genome shotgun (WGS) entry which is preliminary data.</text>
</comment>
<protein>
    <submittedName>
        <fullName evidence="1">Uncharacterized protein</fullName>
    </submittedName>
</protein>
<gene>
    <name evidence="1" type="ORF">MILVUS5_LOCUS24618</name>
</gene>
<accession>A0ACB0KLV4</accession>
<name>A0ACB0KLV4_TRIPR</name>
<dbReference type="Proteomes" id="UP001177021">
    <property type="component" value="Unassembled WGS sequence"/>
</dbReference>
<keyword evidence="2" id="KW-1185">Reference proteome</keyword>
<reference evidence="1" key="1">
    <citation type="submission" date="2023-10" db="EMBL/GenBank/DDBJ databases">
        <authorList>
            <person name="Rodriguez Cubillos JULIANA M."/>
            <person name="De Vega J."/>
        </authorList>
    </citation>
    <scope>NUCLEOTIDE SEQUENCE</scope>
</reference>